<comment type="caution">
    <text evidence="2">The sequence shown here is derived from an EMBL/GenBank/DDBJ whole genome shotgun (WGS) entry which is preliminary data.</text>
</comment>
<evidence type="ECO:0000313" key="2">
    <source>
        <dbReference type="EMBL" id="KIE12173.1"/>
    </source>
</evidence>
<evidence type="ECO:0000313" key="1">
    <source>
        <dbReference type="EMBL" id="KAF3890510.1"/>
    </source>
</evidence>
<evidence type="ECO:0000313" key="3">
    <source>
        <dbReference type="Proteomes" id="UP000029738"/>
    </source>
</evidence>
<dbReference type="EMBL" id="JHEG02000037">
    <property type="protein sequence ID" value="KIE12173.1"/>
    <property type="molecule type" value="Genomic_DNA"/>
</dbReference>
<reference evidence="2" key="1">
    <citation type="journal article" date="2015" name="Genome Announc.">
        <title>Draft Genome Sequence of Tolypothrix boutellei Strain VB521301.</title>
        <authorList>
            <person name="Chandrababunaidu M.M."/>
            <person name="Singh D."/>
            <person name="Sen D."/>
            <person name="Bhan S."/>
            <person name="Das S."/>
            <person name="Gupta A."/>
            <person name="Adhikary S.P."/>
            <person name="Tripathy S."/>
        </authorList>
    </citation>
    <scope>NUCLEOTIDE SEQUENCE</scope>
    <source>
        <strain evidence="2">VB521301</strain>
    </source>
</reference>
<dbReference type="AlphaFoldDB" id="A0A0C1R8Z9"/>
<dbReference type="Proteomes" id="UP000029738">
    <property type="component" value="Unassembled WGS sequence"/>
</dbReference>
<dbReference type="STRING" id="1479485.DA73_0211420"/>
<dbReference type="InterPro" id="IPR054211">
    <property type="entry name" value="DUF6918"/>
</dbReference>
<name>A0A0C1R8Z9_9CYAN</name>
<dbReference type="Pfam" id="PF21893">
    <property type="entry name" value="DUF6918"/>
    <property type="match status" value="1"/>
</dbReference>
<protein>
    <submittedName>
        <fullName evidence="2">Uncharacterized protein</fullName>
    </submittedName>
</protein>
<keyword evidence="3" id="KW-1185">Reference proteome</keyword>
<sequence>MGLCDGLSNPNKKDRVVADCTKLLDEQVASMGGVSGLALKAGYAAVKGIAPTYCTGAIERILPQSLTALDPIWNEGVQTGDPVAHLVQNRTRTADALLSVTDERIEKSQNTTVKGVYSKLRSSAKKHVEEAVPGLAKVIDSYTKN</sequence>
<organism evidence="2">
    <name type="scientific">Tolypothrix bouteillei VB521301</name>
    <dbReference type="NCBI Taxonomy" id="1479485"/>
    <lineage>
        <taxon>Bacteria</taxon>
        <taxon>Bacillati</taxon>
        <taxon>Cyanobacteriota</taxon>
        <taxon>Cyanophyceae</taxon>
        <taxon>Nostocales</taxon>
        <taxon>Tolypothrichaceae</taxon>
        <taxon>Tolypothrix</taxon>
    </lineage>
</organism>
<proteinExistence type="predicted"/>
<dbReference type="RefSeq" id="WP_038085149.1">
    <property type="nucleotide sequence ID" value="NZ_JHEG04000001.1"/>
</dbReference>
<reference evidence="1" key="2">
    <citation type="submission" date="2019-11" db="EMBL/GenBank/DDBJ databases">
        <title>Improved Assembly of Tolypothrix boutellei genome.</title>
        <authorList>
            <person name="Sarangi A.N."/>
            <person name="Mukherjee M."/>
            <person name="Ghosh S."/>
            <person name="Singh D."/>
            <person name="Das A."/>
            <person name="Kant S."/>
            <person name="Prusty A."/>
            <person name="Tripathy S."/>
        </authorList>
    </citation>
    <scope>NUCLEOTIDE SEQUENCE</scope>
    <source>
        <strain evidence="1">VB521301</strain>
    </source>
</reference>
<dbReference type="EMBL" id="JHEG04000001">
    <property type="protein sequence ID" value="KAF3890510.1"/>
    <property type="molecule type" value="Genomic_DNA"/>
</dbReference>
<accession>A0A0C1R8Z9</accession>
<dbReference type="OrthoDB" id="530636at2"/>
<gene>
    <name evidence="2" type="ORF">DA73_0211420</name>
    <name evidence="1" type="ORF">DA73_0400037435</name>
</gene>